<dbReference type="Proteomes" id="UP001418444">
    <property type="component" value="Unassembled WGS sequence"/>
</dbReference>
<dbReference type="PANTHER" id="PTHR43194">
    <property type="entry name" value="HYDROLASE ALPHA/BETA FOLD FAMILY"/>
    <property type="match status" value="1"/>
</dbReference>
<comment type="caution">
    <text evidence="2">The sequence shown here is derived from an EMBL/GenBank/DDBJ whole genome shotgun (WGS) entry which is preliminary data.</text>
</comment>
<dbReference type="InterPro" id="IPR050228">
    <property type="entry name" value="Carboxylesterase_BioH"/>
</dbReference>
<protein>
    <submittedName>
        <fullName evidence="2">Alpha/beta fold hydrolase</fullName>
    </submittedName>
</protein>
<reference evidence="3" key="1">
    <citation type="journal article" date="2019" name="Int. J. Syst. Evol. Microbiol.">
        <title>The Global Catalogue of Microorganisms (GCM) 10K type strain sequencing project: providing services to taxonomists for standard genome sequencing and annotation.</title>
        <authorList>
            <consortium name="The Broad Institute Genomics Platform"/>
            <consortium name="The Broad Institute Genome Sequencing Center for Infectious Disease"/>
            <person name="Wu L."/>
            <person name="Ma J."/>
        </authorList>
    </citation>
    <scope>NUCLEOTIDE SEQUENCE [LARGE SCALE GENOMIC DNA]</scope>
    <source>
        <strain evidence="3">JCM 16923</strain>
    </source>
</reference>
<organism evidence="2 3">
    <name type="scientific">Gordonia caeni</name>
    <dbReference type="NCBI Taxonomy" id="1007097"/>
    <lineage>
        <taxon>Bacteria</taxon>
        <taxon>Bacillati</taxon>
        <taxon>Actinomycetota</taxon>
        <taxon>Actinomycetes</taxon>
        <taxon>Mycobacteriales</taxon>
        <taxon>Gordoniaceae</taxon>
        <taxon>Gordonia</taxon>
    </lineage>
</organism>
<evidence type="ECO:0000313" key="2">
    <source>
        <dbReference type="EMBL" id="GAA3954428.1"/>
    </source>
</evidence>
<dbReference type="EMBL" id="BAAAZW010000003">
    <property type="protein sequence ID" value="GAA3954428.1"/>
    <property type="molecule type" value="Genomic_DNA"/>
</dbReference>
<sequence>MSAPTGDPFTVSVNGLDLAGDRWGAPDPDRTPILMLHGGGQTRHSWNRAAAGIAGLGHQVYTMDLRGHGDSSWSDDADYGVDAFTADLVGTLEALQIAPVVVGASLGGITGLNAVGRNPGVAAGLVLVDIVVDVEPQGIERIKAFMAAHVDGFDTLDDVADAISAYNPDRKRTRNLDGLTKNVRRREDGRWYWHWDPRFLDGGNEAPRINDPEVLSEAAAGVDVPTLLVRGGNSDVVSEAGVESMLRLIPHAEAAGVNGAGHMVAGDDNQVFAAAIVDFLRRHGL</sequence>
<dbReference type="RefSeq" id="WP_344781473.1">
    <property type="nucleotide sequence ID" value="NZ_BAAAZW010000003.1"/>
</dbReference>
<evidence type="ECO:0000313" key="3">
    <source>
        <dbReference type="Proteomes" id="UP001418444"/>
    </source>
</evidence>
<dbReference type="GO" id="GO:0016787">
    <property type="term" value="F:hydrolase activity"/>
    <property type="evidence" value="ECO:0007669"/>
    <property type="project" value="UniProtKB-KW"/>
</dbReference>
<keyword evidence="3" id="KW-1185">Reference proteome</keyword>
<dbReference type="PANTHER" id="PTHR43194:SF2">
    <property type="entry name" value="PEROXISOMAL MEMBRANE PROTEIN LPX1"/>
    <property type="match status" value="1"/>
</dbReference>
<dbReference type="Gene3D" id="3.40.50.1820">
    <property type="entry name" value="alpha/beta hydrolase"/>
    <property type="match status" value="1"/>
</dbReference>
<gene>
    <name evidence="2" type="ORF">GCM10022231_11050</name>
</gene>
<dbReference type="Pfam" id="PF00561">
    <property type="entry name" value="Abhydrolase_1"/>
    <property type="match status" value="1"/>
</dbReference>
<dbReference type="InterPro" id="IPR029058">
    <property type="entry name" value="AB_hydrolase_fold"/>
</dbReference>
<name>A0ABP7NUJ1_9ACTN</name>
<evidence type="ECO:0000259" key="1">
    <source>
        <dbReference type="Pfam" id="PF00561"/>
    </source>
</evidence>
<dbReference type="SUPFAM" id="SSF53474">
    <property type="entry name" value="alpha/beta-Hydrolases"/>
    <property type="match status" value="1"/>
</dbReference>
<accession>A0ABP7NUJ1</accession>
<dbReference type="InterPro" id="IPR000073">
    <property type="entry name" value="AB_hydrolase_1"/>
</dbReference>
<proteinExistence type="predicted"/>
<feature type="domain" description="AB hydrolase-1" evidence="1">
    <location>
        <begin position="32"/>
        <end position="264"/>
    </location>
</feature>
<keyword evidence="2" id="KW-0378">Hydrolase</keyword>